<proteinExistence type="predicted"/>
<feature type="transmembrane region" description="Helical" evidence="1">
    <location>
        <begin position="7"/>
        <end position="27"/>
    </location>
</feature>
<reference evidence="2 3" key="1">
    <citation type="submission" date="2018-06" db="EMBL/GenBank/DDBJ databases">
        <authorList>
            <consortium name="Pathogen Informatics"/>
            <person name="Doyle S."/>
        </authorList>
    </citation>
    <scope>NUCLEOTIDE SEQUENCE [LARGE SCALE GENOMIC DNA]</scope>
    <source>
        <strain evidence="2 3">NCTC12714</strain>
    </source>
</reference>
<sequence>MVYLQLLFTFIALAAISVILFAVLMFLLPILMWIIFICVLIGLTVSFVTMICQEILS</sequence>
<accession>A0A377PX06</accession>
<organism evidence="2 3">
    <name type="scientific">Helicobacter muridarum</name>
    <dbReference type="NCBI Taxonomy" id="216"/>
    <lineage>
        <taxon>Bacteria</taxon>
        <taxon>Pseudomonadati</taxon>
        <taxon>Campylobacterota</taxon>
        <taxon>Epsilonproteobacteria</taxon>
        <taxon>Campylobacterales</taxon>
        <taxon>Helicobacteraceae</taxon>
        <taxon>Helicobacter</taxon>
    </lineage>
</organism>
<dbReference type="EMBL" id="UGJE01000002">
    <property type="protein sequence ID" value="STQ86781.1"/>
    <property type="molecule type" value="Genomic_DNA"/>
</dbReference>
<gene>
    <name evidence="2" type="ORF">NCTC12714_01592</name>
</gene>
<evidence type="ECO:0000313" key="3">
    <source>
        <dbReference type="Proteomes" id="UP000255139"/>
    </source>
</evidence>
<name>A0A377PX06_9HELI</name>
<dbReference type="Proteomes" id="UP000255139">
    <property type="component" value="Unassembled WGS sequence"/>
</dbReference>
<keyword evidence="1" id="KW-0812">Transmembrane</keyword>
<feature type="transmembrane region" description="Helical" evidence="1">
    <location>
        <begin position="33"/>
        <end position="52"/>
    </location>
</feature>
<evidence type="ECO:0000313" key="2">
    <source>
        <dbReference type="EMBL" id="STQ86781.1"/>
    </source>
</evidence>
<protein>
    <submittedName>
        <fullName evidence="2">Uncharacterized protein</fullName>
    </submittedName>
</protein>
<evidence type="ECO:0000256" key="1">
    <source>
        <dbReference type="SAM" id="Phobius"/>
    </source>
</evidence>
<dbReference type="AlphaFoldDB" id="A0A377PX06"/>
<keyword evidence="3" id="KW-1185">Reference proteome</keyword>
<keyword evidence="1" id="KW-0472">Membrane</keyword>
<keyword evidence="1" id="KW-1133">Transmembrane helix</keyword>